<reference evidence="1 2" key="1">
    <citation type="journal article" date="2019" name="Nat. Ecol. Evol.">
        <title>Megaphylogeny resolves global patterns of mushroom evolution.</title>
        <authorList>
            <person name="Varga T."/>
            <person name="Krizsan K."/>
            <person name="Foldi C."/>
            <person name="Dima B."/>
            <person name="Sanchez-Garcia M."/>
            <person name="Sanchez-Ramirez S."/>
            <person name="Szollosi G.J."/>
            <person name="Szarkandi J.G."/>
            <person name="Papp V."/>
            <person name="Albert L."/>
            <person name="Andreopoulos W."/>
            <person name="Angelini C."/>
            <person name="Antonin V."/>
            <person name="Barry K.W."/>
            <person name="Bougher N.L."/>
            <person name="Buchanan P."/>
            <person name="Buyck B."/>
            <person name="Bense V."/>
            <person name="Catcheside P."/>
            <person name="Chovatia M."/>
            <person name="Cooper J."/>
            <person name="Damon W."/>
            <person name="Desjardin D."/>
            <person name="Finy P."/>
            <person name="Geml J."/>
            <person name="Haridas S."/>
            <person name="Hughes K."/>
            <person name="Justo A."/>
            <person name="Karasinski D."/>
            <person name="Kautmanova I."/>
            <person name="Kiss B."/>
            <person name="Kocsube S."/>
            <person name="Kotiranta H."/>
            <person name="LaButti K.M."/>
            <person name="Lechner B.E."/>
            <person name="Liimatainen K."/>
            <person name="Lipzen A."/>
            <person name="Lukacs Z."/>
            <person name="Mihaltcheva S."/>
            <person name="Morgado L.N."/>
            <person name="Niskanen T."/>
            <person name="Noordeloos M.E."/>
            <person name="Ohm R.A."/>
            <person name="Ortiz-Santana B."/>
            <person name="Ovrebo C."/>
            <person name="Racz N."/>
            <person name="Riley R."/>
            <person name="Savchenko A."/>
            <person name="Shiryaev A."/>
            <person name="Soop K."/>
            <person name="Spirin V."/>
            <person name="Szebenyi C."/>
            <person name="Tomsovsky M."/>
            <person name="Tulloss R.E."/>
            <person name="Uehling J."/>
            <person name="Grigoriev I.V."/>
            <person name="Vagvolgyi C."/>
            <person name="Papp T."/>
            <person name="Martin F.M."/>
            <person name="Miettinen O."/>
            <person name="Hibbett D.S."/>
            <person name="Nagy L.G."/>
        </authorList>
    </citation>
    <scope>NUCLEOTIDE SEQUENCE [LARGE SCALE GENOMIC DNA]</scope>
    <source>
        <strain evidence="1 2">OMC1185</strain>
    </source>
</reference>
<dbReference type="EMBL" id="ML213503">
    <property type="protein sequence ID" value="TFK57711.1"/>
    <property type="molecule type" value="Genomic_DNA"/>
</dbReference>
<evidence type="ECO:0000313" key="2">
    <source>
        <dbReference type="Proteomes" id="UP000305948"/>
    </source>
</evidence>
<dbReference type="AlphaFoldDB" id="A0A5C3NVF5"/>
<protein>
    <submittedName>
        <fullName evidence="1">Uncharacterized protein</fullName>
    </submittedName>
</protein>
<proteinExistence type="predicted"/>
<keyword evidence="2" id="KW-1185">Reference proteome</keyword>
<name>A0A5C3NVF5_9AGAM</name>
<evidence type="ECO:0000313" key="1">
    <source>
        <dbReference type="EMBL" id="TFK57711.1"/>
    </source>
</evidence>
<dbReference type="Proteomes" id="UP000305948">
    <property type="component" value="Unassembled WGS sequence"/>
</dbReference>
<gene>
    <name evidence="1" type="ORF">OE88DRAFT_164673</name>
</gene>
<sequence>MACILDAVFEQHAPAASATAEGRSVVDDWSDAVLLQRIKAAPVLPEAVFTMFQIENCCIVHILSEDSIVKEVRASPGDTPLRGSGLQKCIFRLFAQIPTLCARVSVSAASRYEQNSSFCGLFTISGNS</sequence>
<accession>A0A5C3NVF5</accession>
<organism evidence="1 2">
    <name type="scientific">Heliocybe sulcata</name>
    <dbReference type="NCBI Taxonomy" id="5364"/>
    <lineage>
        <taxon>Eukaryota</taxon>
        <taxon>Fungi</taxon>
        <taxon>Dikarya</taxon>
        <taxon>Basidiomycota</taxon>
        <taxon>Agaricomycotina</taxon>
        <taxon>Agaricomycetes</taxon>
        <taxon>Gloeophyllales</taxon>
        <taxon>Gloeophyllaceae</taxon>
        <taxon>Heliocybe</taxon>
    </lineage>
</organism>